<sequence>MLIANPRAQRADYPDALRRIMNIAAADESGAWLSHWPLVGAARTPLRILPDLAARLGVASVGVKDEACRSPLGSFKALGAPIALMRLVKRLRRNEALDP</sequence>
<dbReference type="EMBL" id="VZOL01000497">
    <property type="protein sequence ID" value="KAB0655664.1"/>
    <property type="molecule type" value="Genomic_DNA"/>
</dbReference>
<accession>A0A6L3NAL7</accession>
<comment type="caution">
    <text evidence="1">The sequence shown here is derived from an EMBL/GenBank/DDBJ whole genome shotgun (WGS) entry which is preliminary data.</text>
</comment>
<protein>
    <submittedName>
        <fullName evidence="1">Pyridoxal-phosphate dependent enzyme</fullName>
    </submittedName>
</protein>
<dbReference type="Proteomes" id="UP000473571">
    <property type="component" value="Unassembled WGS sequence"/>
</dbReference>
<reference evidence="1 2" key="1">
    <citation type="submission" date="2019-09" db="EMBL/GenBank/DDBJ databases">
        <title>Draft genome sequences of 48 bacterial type strains from the CCUG.</title>
        <authorList>
            <person name="Tunovic T."/>
            <person name="Pineiro-Iglesias B."/>
            <person name="Unosson C."/>
            <person name="Inganas E."/>
            <person name="Ohlen M."/>
            <person name="Cardew S."/>
            <person name="Jensie-Markopoulos S."/>
            <person name="Salva-Serra F."/>
            <person name="Jaen-Luchoro D."/>
            <person name="Karlsson R."/>
            <person name="Svensson-Stadler L."/>
            <person name="Chun J."/>
            <person name="Moore E."/>
        </authorList>
    </citation>
    <scope>NUCLEOTIDE SEQUENCE [LARGE SCALE GENOMIC DNA]</scope>
    <source>
        <strain evidence="1 2">CCUG 65687</strain>
    </source>
</reference>
<gene>
    <name evidence="1" type="ORF">F7R13_25330</name>
</gene>
<dbReference type="SUPFAM" id="SSF53686">
    <property type="entry name" value="Tryptophan synthase beta subunit-like PLP-dependent enzymes"/>
    <property type="match status" value="1"/>
</dbReference>
<dbReference type="Gene3D" id="3.40.50.1100">
    <property type="match status" value="1"/>
</dbReference>
<organism evidence="1 2">
    <name type="scientific">Burkholderia territorii</name>
    <dbReference type="NCBI Taxonomy" id="1503055"/>
    <lineage>
        <taxon>Bacteria</taxon>
        <taxon>Pseudomonadati</taxon>
        <taxon>Pseudomonadota</taxon>
        <taxon>Betaproteobacteria</taxon>
        <taxon>Burkholderiales</taxon>
        <taxon>Burkholderiaceae</taxon>
        <taxon>Burkholderia</taxon>
        <taxon>Burkholderia cepacia complex</taxon>
    </lineage>
</organism>
<feature type="non-terminal residue" evidence="1">
    <location>
        <position position="99"/>
    </location>
</feature>
<dbReference type="AlphaFoldDB" id="A0A6L3NAL7"/>
<dbReference type="InterPro" id="IPR036052">
    <property type="entry name" value="TrpB-like_PALP_sf"/>
</dbReference>
<proteinExistence type="predicted"/>
<evidence type="ECO:0000313" key="2">
    <source>
        <dbReference type="Proteomes" id="UP000473571"/>
    </source>
</evidence>
<evidence type="ECO:0000313" key="1">
    <source>
        <dbReference type="EMBL" id="KAB0655664.1"/>
    </source>
</evidence>
<name>A0A6L3NAL7_9BURK</name>